<reference evidence="3" key="1">
    <citation type="submission" date="2016-11" db="EMBL/GenBank/DDBJ databases">
        <authorList>
            <person name="Varghese N."/>
            <person name="Submissions S."/>
        </authorList>
    </citation>
    <scope>NUCLEOTIDE SEQUENCE [LARGE SCALE GENOMIC DNA]</scope>
    <source>
        <strain evidence="3">DSM 27619</strain>
    </source>
</reference>
<sequence>METKNSQDLIKDLVHITNDRISGFEKVEGVVWEGYPDVKSEYDKLISKSKVMKNELINILQEDNITFDDSGTVGGALHGAWISIKNSFTTGNSVNSTLENVIFGEKSAIESYRNALDKGDFSEETRKILKDHLHDLETYHHQFEKMLEYRK</sequence>
<accession>A0A1M5JW89</accession>
<dbReference type="Gene3D" id="1.20.1260.10">
    <property type="match status" value="1"/>
</dbReference>
<dbReference type="OrthoDB" id="282393at2"/>
<evidence type="ECO:0000259" key="1">
    <source>
        <dbReference type="Pfam" id="PF09537"/>
    </source>
</evidence>
<evidence type="ECO:0000313" key="2">
    <source>
        <dbReference type="EMBL" id="SHG44806.1"/>
    </source>
</evidence>
<dbReference type="Proteomes" id="UP000184518">
    <property type="component" value="Unassembled WGS sequence"/>
</dbReference>
<keyword evidence="3" id="KW-1185">Reference proteome</keyword>
<dbReference type="AlphaFoldDB" id="A0A1M5JW89"/>
<feature type="domain" description="DUF2383" evidence="1">
    <location>
        <begin position="10"/>
        <end position="118"/>
    </location>
</feature>
<organism evidence="2 3">
    <name type="scientific">Chryseobacterium arachidis</name>
    <dbReference type="NCBI Taxonomy" id="1416778"/>
    <lineage>
        <taxon>Bacteria</taxon>
        <taxon>Pseudomonadati</taxon>
        <taxon>Bacteroidota</taxon>
        <taxon>Flavobacteriia</taxon>
        <taxon>Flavobacteriales</taxon>
        <taxon>Weeksellaceae</taxon>
        <taxon>Chryseobacterium group</taxon>
        <taxon>Chryseobacterium</taxon>
    </lineage>
</organism>
<evidence type="ECO:0000313" key="3">
    <source>
        <dbReference type="Proteomes" id="UP000184518"/>
    </source>
</evidence>
<dbReference type="InterPro" id="IPR019052">
    <property type="entry name" value="DUF2383"/>
</dbReference>
<dbReference type="CDD" id="cd00657">
    <property type="entry name" value="Ferritin_like"/>
    <property type="match status" value="1"/>
</dbReference>
<protein>
    <recommendedName>
        <fullName evidence="1">DUF2383 domain-containing protein</fullName>
    </recommendedName>
</protein>
<dbReference type="RefSeq" id="WP_072962731.1">
    <property type="nucleotide sequence ID" value="NZ_FQUT01000015.1"/>
</dbReference>
<name>A0A1M5JW89_9FLAO</name>
<dbReference type="InterPro" id="IPR012347">
    <property type="entry name" value="Ferritin-like"/>
</dbReference>
<dbReference type="STRING" id="1416778.SAMN05443633_115103"/>
<gene>
    <name evidence="2" type="ORF">SAMN05443633_115103</name>
</gene>
<dbReference type="EMBL" id="FQUT01000015">
    <property type="protein sequence ID" value="SHG44806.1"/>
    <property type="molecule type" value="Genomic_DNA"/>
</dbReference>
<dbReference type="Pfam" id="PF09537">
    <property type="entry name" value="DUF2383"/>
    <property type="match status" value="1"/>
</dbReference>
<proteinExistence type="predicted"/>